<evidence type="ECO:0000259" key="1">
    <source>
        <dbReference type="PROSITE" id="PS50994"/>
    </source>
</evidence>
<dbReference type="Proteomes" id="UP000230750">
    <property type="component" value="Unassembled WGS sequence"/>
</dbReference>
<protein>
    <recommendedName>
        <fullName evidence="1">Integrase catalytic domain-containing protein</fullName>
    </recommendedName>
</protein>
<organism evidence="2 3">
    <name type="scientific">Stichopus japonicus</name>
    <name type="common">Sea cucumber</name>
    <dbReference type="NCBI Taxonomy" id="307972"/>
    <lineage>
        <taxon>Eukaryota</taxon>
        <taxon>Metazoa</taxon>
        <taxon>Echinodermata</taxon>
        <taxon>Eleutherozoa</taxon>
        <taxon>Echinozoa</taxon>
        <taxon>Holothuroidea</taxon>
        <taxon>Aspidochirotacea</taxon>
        <taxon>Aspidochirotida</taxon>
        <taxon>Stichopodidae</taxon>
        <taxon>Apostichopus</taxon>
    </lineage>
</organism>
<reference evidence="2 3" key="1">
    <citation type="journal article" date="2017" name="PLoS Biol.">
        <title>The sea cucumber genome provides insights into morphological evolution and visceral regeneration.</title>
        <authorList>
            <person name="Zhang X."/>
            <person name="Sun L."/>
            <person name="Yuan J."/>
            <person name="Sun Y."/>
            <person name="Gao Y."/>
            <person name="Zhang L."/>
            <person name="Li S."/>
            <person name="Dai H."/>
            <person name="Hamel J.F."/>
            <person name="Liu C."/>
            <person name="Yu Y."/>
            <person name="Liu S."/>
            <person name="Lin W."/>
            <person name="Guo K."/>
            <person name="Jin S."/>
            <person name="Xu P."/>
            <person name="Storey K.B."/>
            <person name="Huan P."/>
            <person name="Zhang T."/>
            <person name="Zhou Y."/>
            <person name="Zhang J."/>
            <person name="Lin C."/>
            <person name="Li X."/>
            <person name="Xing L."/>
            <person name="Huo D."/>
            <person name="Sun M."/>
            <person name="Wang L."/>
            <person name="Mercier A."/>
            <person name="Li F."/>
            <person name="Yang H."/>
            <person name="Xiang J."/>
        </authorList>
    </citation>
    <scope>NUCLEOTIDE SEQUENCE [LARGE SCALE GENOMIC DNA]</scope>
    <source>
        <strain evidence="2">Shaxun</strain>
        <tissue evidence="2">Muscle</tissue>
    </source>
</reference>
<feature type="domain" description="Integrase catalytic" evidence="1">
    <location>
        <begin position="59"/>
        <end position="192"/>
    </location>
</feature>
<gene>
    <name evidence="2" type="ORF">BSL78_00695</name>
</gene>
<dbReference type="OrthoDB" id="2686689at2759"/>
<evidence type="ECO:0000313" key="3">
    <source>
        <dbReference type="Proteomes" id="UP000230750"/>
    </source>
</evidence>
<dbReference type="SUPFAM" id="SSF53098">
    <property type="entry name" value="Ribonuclease H-like"/>
    <property type="match status" value="1"/>
</dbReference>
<dbReference type="Gene3D" id="3.30.420.10">
    <property type="entry name" value="Ribonuclease H-like superfamily/Ribonuclease H"/>
    <property type="match status" value="1"/>
</dbReference>
<comment type="caution">
    <text evidence="2">The sequence shown here is derived from an EMBL/GenBank/DDBJ whole genome shotgun (WGS) entry which is preliminary data.</text>
</comment>
<sequence>MVTAAFTRNPNYGEKMVRGLVASKGIKVQRQRLRQSLRRVDPQGIQRRKATALHRRQYRVEGPNSVWHVDGNHKLIRWRFVIHGGIDGYSRIPVFLRCAPNNRAETMLSSFQRGVLDFGLPAKVRSDKGGENVLVCSFMMNHPLWPNQSLSSQVGVSVEAVLNTIIKGSYLFLMLGSLESASPARKSYSRQE</sequence>
<dbReference type="InterPro" id="IPR036397">
    <property type="entry name" value="RNaseH_sf"/>
</dbReference>
<name>A0A2G8LQ31_STIJA</name>
<dbReference type="EMBL" id="MRZV01000013">
    <property type="protein sequence ID" value="PIK62376.1"/>
    <property type="molecule type" value="Genomic_DNA"/>
</dbReference>
<dbReference type="InterPro" id="IPR058913">
    <property type="entry name" value="Integrase_dom_put"/>
</dbReference>
<dbReference type="STRING" id="307972.A0A2G8LQ31"/>
<accession>A0A2G8LQ31</accession>
<dbReference type="GO" id="GO:0015074">
    <property type="term" value="P:DNA integration"/>
    <property type="evidence" value="ECO:0007669"/>
    <property type="project" value="InterPro"/>
</dbReference>
<dbReference type="PANTHER" id="PTHR46791:SF5">
    <property type="entry name" value="CLR5 DOMAIN-CONTAINING PROTEIN-RELATED"/>
    <property type="match status" value="1"/>
</dbReference>
<keyword evidence="3" id="KW-1185">Reference proteome</keyword>
<dbReference type="GO" id="GO:0003676">
    <property type="term" value="F:nucleic acid binding"/>
    <property type="evidence" value="ECO:0007669"/>
    <property type="project" value="InterPro"/>
</dbReference>
<dbReference type="AlphaFoldDB" id="A0A2G8LQ31"/>
<proteinExistence type="predicted"/>
<dbReference type="PROSITE" id="PS50994">
    <property type="entry name" value="INTEGRASE"/>
    <property type="match status" value="1"/>
</dbReference>
<dbReference type="InterPro" id="IPR012337">
    <property type="entry name" value="RNaseH-like_sf"/>
</dbReference>
<dbReference type="InterPro" id="IPR001584">
    <property type="entry name" value="Integrase_cat-core"/>
</dbReference>
<dbReference type="Pfam" id="PF24764">
    <property type="entry name" value="rva_4"/>
    <property type="match status" value="1"/>
</dbReference>
<evidence type="ECO:0000313" key="2">
    <source>
        <dbReference type="EMBL" id="PIK62376.1"/>
    </source>
</evidence>
<dbReference type="PANTHER" id="PTHR46791">
    <property type="entry name" value="EXPRESSED PROTEIN"/>
    <property type="match status" value="1"/>
</dbReference>